<evidence type="ECO:0000259" key="3">
    <source>
        <dbReference type="Pfam" id="PF00884"/>
    </source>
</evidence>
<reference evidence="4" key="1">
    <citation type="submission" date="2023-07" db="EMBL/GenBank/DDBJ databases">
        <title>Two novel species in the genus Flavivirga.</title>
        <authorList>
            <person name="Kwon K."/>
        </authorList>
    </citation>
    <scope>NUCLEOTIDE SEQUENCE</scope>
    <source>
        <strain evidence="4">KACC 14158</strain>
    </source>
</reference>
<evidence type="ECO:0000256" key="2">
    <source>
        <dbReference type="ARBA" id="ARBA00022801"/>
    </source>
</evidence>
<name>A0ABT8WL01_9FLAO</name>
<evidence type="ECO:0000313" key="4">
    <source>
        <dbReference type="EMBL" id="MDO5973832.1"/>
    </source>
</evidence>
<accession>A0ABT8WL01</accession>
<dbReference type="Pfam" id="PF00884">
    <property type="entry name" value="Sulfatase"/>
    <property type="match status" value="1"/>
</dbReference>
<gene>
    <name evidence="4" type="ORF">Q4Q40_06510</name>
</gene>
<dbReference type="InterPro" id="IPR017850">
    <property type="entry name" value="Alkaline_phosphatase_core_sf"/>
</dbReference>
<proteinExistence type="inferred from homology"/>
<dbReference type="InterPro" id="IPR050738">
    <property type="entry name" value="Sulfatase"/>
</dbReference>
<dbReference type="RefSeq" id="WP_303300978.1">
    <property type="nucleotide sequence ID" value="NZ_BAABDA010000051.1"/>
</dbReference>
<keyword evidence="2" id="KW-0378">Hydrolase</keyword>
<dbReference type="Gene3D" id="3.30.1120.10">
    <property type="match status" value="1"/>
</dbReference>
<dbReference type="SUPFAM" id="SSF53649">
    <property type="entry name" value="Alkaline phosphatase-like"/>
    <property type="match status" value="1"/>
</dbReference>
<dbReference type="Gene3D" id="3.40.720.10">
    <property type="entry name" value="Alkaline Phosphatase, subunit A"/>
    <property type="match status" value="1"/>
</dbReference>
<dbReference type="Proteomes" id="UP001176806">
    <property type="component" value="Unassembled WGS sequence"/>
</dbReference>
<keyword evidence="5" id="KW-1185">Reference proteome</keyword>
<dbReference type="PANTHER" id="PTHR42693">
    <property type="entry name" value="ARYLSULFATASE FAMILY MEMBER"/>
    <property type="match status" value="1"/>
</dbReference>
<organism evidence="4 5">
    <name type="scientific">Flavivirga jejuensis</name>
    <dbReference type="NCBI Taxonomy" id="870487"/>
    <lineage>
        <taxon>Bacteria</taxon>
        <taxon>Pseudomonadati</taxon>
        <taxon>Bacteroidota</taxon>
        <taxon>Flavobacteriia</taxon>
        <taxon>Flavobacteriales</taxon>
        <taxon>Flavobacteriaceae</taxon>
        <taxon>Flavivirga</taxon>
    </lineage>
</organism>
<evidence type="ECO:0000313" key="5">
    <source>
        <dbReference type="Proteomes" id="UP001176806"/>
    </source>
</evidence>
<comment type="similarity">
    <text evidence="1">Belongs to the sulfatase family.</text>
</comment>
<dbReference type="EMBL" id="JAUOEL010000002">
    <property type="protein sequence ID" value="MDO5973832.1"/>
    <property type="molecule type" value="Genomic_DNA"/>
</dbReference>
<dbReference type="CDD" id="cd16146">
    <property type="entry name" value="ARS_like"/>
    <property type="match status" value="1"/>
</dbReference>
<protein>
    <submittedName>
        <fullName evidence="4">Arylsulfatase</fullName>
    </submittedName>
</protein>
<feature type="domain" description="Sulfatase N-terminal" evidence="3">
    <location>
        <begin position="16"/>
        <end position="337"/>
    </location>
</feature>
<dbReference type="PANTHER" id="PTHR42693:SF53">
    <property type="entry name" value="ENDO-4-O-SULFATASE"/>
    <property type="match status" value="1"/>
</dbReference>
<sequence>MTQAQISLDNLKDSKPNIIFVMTDDQGMGDLSCMGNKVVKTPNIDAFYQKSTRSTEYHVSPTCAPTRAALMSGAHEFKSGVTHTILERERMALNVYTLPEALQSAGYKTGLFGKWHLGDADEYLPQNRGFNEVLMHGAGGIGQVKLGDFPPNEENLYFDNVLLHNETIVKTKGFCTDIFFDAALAWTKNQVNTKKPFFTYLSLNAPHAPLIAPESYKKRFLDLGYDEGTAGRYGMIENIDDNFGKLMSKLNEWDALENTLVIFTTDNGGTHLRGTLNGKKVKHYNAGLKGGKNSPNEGGNHVPLFFYWKGVLTEGKDIDKLTAHVDLYKTFIELAGAELPKKMQTLEGRSLLPLLESKETEWKDRNLFTHCGRWKSGLVDEAKFNKVAVRNQKWRYVNNKELYDIENDPGEKKNLAVDYPKVIEAFQESYTTWWENSLSYMVNENRKRVKQQPLHLRYSKQLKAQGIPEWEPQKD</sequence>
<comment type="caution">
    <text evidence="4">The sequence shown here is derived from an EMBL/GenBank/DDBJ whole genome shotgun (WGS) entry which is preliminary data.</text>
</comment>
<evidence type="ECO:0000256" key="1">
    <source>
        <dbReference type="ARBA" id="ARBA00008779"/>
    </source>
</evidence>
<dbReference type="InterPro" id="IPR000917">
    <property type="entry name" value="Sulfatase_N"/>
</dbReference>